<reference evidence="2 5" key="2">
    <citation type="submission" date="2020-07" db="EMBL/GenBank/DDBJ databases">
        <title>Sequencing the genomes of 1000 actinobacteria strains.</title>
        <authorList>
            <person name="Klenk H.-P."/>
        </authorList>
    </citation>
    <scope>NUCLEOTIDE SEQUENCE [LARGE SCALE GENOMIC DNA]</scope>
    <source>
        <strain evidence="2 5">DSM 45117</strain>
    </source>
</reference>
<dbReference type="EMBL" id="FOOI01000018">
    <property type="protein sequence ID" value="SFH44271.1"/>
    <property type="molecule type" value="Genomic_DNA"/>
</dbReference>
<protein>
    <submittedName>
        <fullName evidence="3">Uncharacterized protein</fullName>
    </submittedName>
</protein>
<evidence type="ECO:0000313" key="4">
    <source>
        <dbReference type="Proteomes" id="UP000199052"/>
    </source>
</evidence>
<feature type="region of interest" description="Disordered" evidence="1">
    <location>
        <begin position="50"/>
        <end position="71"/>
    </location>
</feature>
<dbReference type="EMBL" id="JACBZA010000001">
    <property type="protein sequence ID" value="NYH85384.1"/>
    <property type="molecule type" value="Genomic_DNA"/>
</dbReference>
<sequence>MTGSGGTVRIRRSEPGQGWEARWERGDIGSSFRSREKDAVLKWASSRPADNWLIQDPDTGEWSPWTPPIEP</sequence>
<dbReference type="Proteomes" id="UP000533017">
    <property type="component" value="Unassembled WGS sequence"/>
</dbReference>
<dbReference type="Proteomes" id="UP000199052">
    <property type="component" value="Unassembled WGS sequence"/>
</dbReference>
<evidence type="ECO:0000313" key="2">
    <source>
        <dbReference type="EMBL" id="NYH85384.1"/>
    </source>
</evidence>
<accession>A0A1I3A4Q8</accession>
<name>A0A1I3A4Q8_9ACTN</name>
<evidence type="ECO:0000313" key="3">
    <source>
        <dbReference type="EMBL" id="SFH44271.1"/>
    </source>
</evidence>
<proteinExistence type="predicted"/>
<reference evidence="3 4" key="1">
    <citation type="submission" date="2016-10" db="EMBL/GenBank/DDBJ databases">
        <authorList>
            <person name="de Groot N.N."/>
        </authorList>
    </citation>
    <scope>NUCLEOTIDE SEQUENCE [LARGE SCALE GENOMIC DNA]</scope>
    <source>
        <strain evidence="3 4">CPCC 202808</strain>
    </source>
</reference>
<keyword evidence="5" id="KW-1185">Reference proteome</keyword>
<dbReference type="AlphaFoldDB" id="A0A1I3A4Q8"/>
<organism evidence="3 4">
    <name type="scientific">Actinopolymorpha cephalotaxi</name>
    <dbReference type="NCBI Taxonomy" id="504797"/>
    <lineage>
        <taxon>Bacteria</taxon>
        <taxon>Bacillati</taxon>
        <taxon>Actinomycetota</taxon>
        <taxon>Actinomycetes</taxon>
        <taxon>Propionibacteriales</taxon>
        <taxon>Actinopolymorphaceae</taxon>
        <taxon>Actinopolymorpha</taxon>
    </lineage>
</organism>
<feature type="region of interest" description="Disordered" evidence="1">
    <location>
        <begin position="1"/>
        <end position="23"/>
    </location>
</feature>
<gene>
    <name evidence="2" type="ORF">FHR37_004235</name>
    <name evidence="3" type="ORF">SAMN05421678_1186</name>
</gene>
<evidence type="ECO:0000256" key="1">
    <source>
        <dbReference type="SAM" id="MobiDB-lite"/>
    </source>
</evidence>
<evidence type="ECO:0000313" key="5">
    <source>
        <dbReference type="Proteomes" id="UP000533017"/>
    </source>
</evidence>